<evidence type="ECO:0000313" key="9">
    <source>
        <dbReference type="EMBL" id="SCM58546.1"/>
    </source>
</evidence>
<sequence>MKKLIYFVVYLVPIMAMGQERYAAILQDIEANNTTLAALREETNAQMLGNRTGITLPDPEAEFNYLWGNPSLIGNRTDFSVTQSFDFPTAYHHRREIAGMQNRNAELRYKAQRIRLLLEAKQTCIELVYQNALVKEYSVRLDHARQIAESYRLRLEQGDANLLGYNKARLNLTAVDAQLAKAEAERERLLSELKRLNGGNEPISLPDHFLPSPLPTDFETWYSEAENRNPLLQYVKGEVNIVRAEVKLNRALLLPKFTTGYMSETVVGEQFRGITLGISLPLWENRSRLREAEARIKSSEAQLEDSRLQFYNQLQGLYRKASILRGHALELRQAVADSRNNGLLNKALESGEISLLEYLLELEYYYDAVEQALEVERDYELALAELSAVEL</sequence>
<reference evidence="9 10" key="1">
    <citation type="submission" date="2016-08" db="EMBL/GenBank/DDBJ databases">
        <authorList>
            <person name="Seilhamer J.J."/>
        </authorList>
    </citation>
    <scope>NUCLEOTIDE SEQUENCE [LARGE SCALE GENOMIC DNA]</scope>
    <source>
        <strain evidence="9">ING2-E5A</strain>
    </source>
</reference>
<comment type="subcellular location">
    <subcellularLocation>
        <location evidence="1">Cell outer membrane</location>
    </subcellularLocation>
</comment>
<name>A0A1G4G838_9BACT</name>
<accession>A0A1G4G838</accession>
<feature type="coiled-coil region" evidence="8">
    <location>
        <begin position="165"/>
        <end position="199"/>
    </location>
</feature>
<dbReference type="PANTHER" id="PTHR30026">
    <property type="entry name" value="OUTER MEMBRANE PROTEIN TOLC"/>
    <property type="match status" value="1"/>
</dbReference>
<dbReference type="InterPro" id="IPR003423">
    <property type="entry name" value="OMP_efflux"/>
</dbReference>
<dbReference type="RefSeq" id="WP_071137112.1">
    <property type="nucleotide sequence ID" value="NZ_DUQN01000097.1"/>
</dbReference>
<evidence type="ECO:0000256" key="2">
    <source>
        <dbReference type="ARBA" id="ARBA00007613"/>
    </source>
</evidence>
<evidence type="ECO:0000256" key="7">
    <source>
        <dbReference type="ARBA" id="ARBA00023237"/>
    </source>
</evidence>
<keyword evidence="7" id="KW-0998">Cell outer membrane</keyword>
<dbReference type="AlphaFoldDB" id="A0A1G4G838"/>
<evidence type="ECO:0000256" key="8">
    <source>
        <dbReference type="SAM" id="Coils"/>
    </source>
</evidence>
<keyword evidence="6" id="KW-0472">Membrane</keyword>
<comment type="similarity">
    <text evidence="2">Belongs to the outer membrane factor (OMF) (TC 1.B.17) family.</text>
</comment>
<dbReference type="PANTHER" id="PTHR30026:SF20">
    <property type="entry name" value="OUTER MEMBRANE PROTEIN TOLC"/>
    <property type="match status" value="1"/>
</dbReference>
<feature type="coiled-coil region" evidence="8">
    <location>
        <begin position="282"/>
        <end position="309"/>
    </location>
</feature>
<organism evidence="9 10">
    <name type="scientific">Petrimonas mucosa</name>
    <dbReference type="NCBI Taxonomy" id="1642646"/>
    <lineage>
        <taxon>Bacteria</taxon>
        <taxon>Pseudomonadati</taxon>
        <taxon>Bacteroidota</taxon>
        <taxon>Bacteroidia</taxon>
        <taxon>Bacteroidales</taxon>
        <taxon>Dysgonomonadaceae</taxon>
        <taxon>Petrimonas</taxon>
    </lineage>
</organism>
<dbReference type="Pfam" id="PF02321">
    <property type="entry name" value="OEP"/>
    <property type="match status" value="1"/>
</dbReference>
<dbReference type="Proteomes" id="UP000178485">
    <property type="component" value="Chromosome i"/>
</dbReference>
<keyword evidence="8" id="KW-0175">Coiled coil</keyword>
<dbReference type="Gene3D" id="1.20.1600.10">
    <property type="entry name" value="Outer membrane efflux proteins (OEP)"/>
    <property type="match status" value="1"/>
</dbReference>
<dbReference type="EMBL" id="LT608328">
    <property type="protein sequence ID" value="SCM58546.1"/>
    <property type="molecule type" value="Genomic_DNA"/>
</dbReference>
<dbReference type="GO" id="GO:0015288">
    <property type="term" value="F:porin activity"/>
    <property type="evidence" value="ECO:0007669"/>
    <property type="project" value="TreeGrafter"/>
</dbReference>
<gene>
    <name evidence="9" type="ORF">ING2E5A_1856</name>
</gene>
<dbReference type="GO" id="GO:0015562">
    <property type="term" value="F:efflux transmembrane transporter activity"/>
    <property type="evidence" value="ECO:0007669"/>
    <property type="project" value="InterPro"/>
</dbReference>
<dbReference type="InterPro" id="IPR051906">
    <property type="entry name" value="TolC-like"/>
</dbReference>
<dbReference type="KEGG" id="pmuc:ING2E5A_1856"/>
<evidence type="ECO:0000256" key="4">
    <source>
        <dbReference type="ARBA" id="ARBA00022452"/>
    </source>
</evidence>
<evidence type="ECO:0000256" key="6">
    <source>
        <dbReference type="ARBA" id="ARBA00023136"/>
    </source>
</evidence>
<keyword evidence="5" id="KW-0812">Transmembrane</keyword>
<evidence type="ECO:0000256" key="3">
    <source>
        <dbReference type="ARBA" id="ARBA00022448"/>
    </source>
</evidence>
<dbReference type="GO" id="GO:1990281">
    <property type="term" value="C:efflux pump complex"/>
    <property type="evidence" value="ECO:0007669"/>
    <property type="project" value="TreeGrafter"/>
</dbReference>
<dbReference type="STRING" id="1642646.ING2E5A_1856"/>
<keyword evidence="3" id="KW-0813">Transport</keyword>
<dbReference type="GO" id="GO:0009279">
    <property type="term" value="C:cell outer membrane"/>
    <property type="evidence" value="ECO:0007669"/>
    <property type="project" value="UniProtKB-SubCell"/>
</dbReference>
<evidence type="ECO:0000256" key="5">
    <source>
        <dbReference type="ARBA" id="ARBA00022692"/>
    </source>
</evidence>
<protein>
    <submittedName>
        <fullName evidence="9">Outer membrane efflux family protein</fullName>
    </submittedName>
</protein>
<evidence type="ECO:0000256" key="1">
    <source>
        <dbReference type="ARBA" id="ARBA00004442"/>
    </source>
</evidence>
<keyword evidence="10" id="KW-1185">Reference proteome</keyword>
<keyword evidence="4" id="KW-1134">Transmembrane beta strand</keyword>
<evidence type="ECO:0000313" key="10">
    <source>
        <dbReference type="Proteomes" id="UP000178485"/>
    </source>
</evidence>
<dbReference type="SUPFAM" id="SSF56954">
    <property type="entry name" value="Outer membrane efflux proteins (OEP)"/>
    <property type="match status" value="1"/>
</dbReference>
<proteinExistence type="inferred from homology"/>